<dbReference type="AlphaFoldDB" id="A0ABC8TJZ0"/>
<dbReference type="Proteomes" id="UP001642360">
    <property type="component" value="Unassembled WGS sequence"/>
</dbReference>
<gene>
    <name evidence="1" type="ORF">ILEXP_LOCUS39248</name>
</gene>
<comment type="caution">
    <text evidence="1">The sequence shown here is derived from an EMBL/GenBank/DDBJ whole genome shotgun (WGS) entry which is preliminary data.</text>
</comment>
<keyword evidence="2" id="KW-1185">Reference proteome</keyword>
<sequence>MHRSIAKRKGCARSRRSEPIIATTDISSSSMNITITGVGLSSFTASKIASNSTTSTKNTITTHSKGTYWAQNAIVDTINSCMTAISTGELPLQSQAIKPIFGPRPVGILSNLHKLVGMWLWRLMEGR</sequence>
<organism evidence="1 2">
    <name type="scientific">Ilex paraguariensis</name>
    <name type="common">yerba mate</name>
    <dbReference type="NCBI Taxonomy" id="185542"/>
    <lineage>
        <taxon>Eukaryota</taxon>
        <taxon>Viridiplantae</taxon>
        <taxon>Streptophyta</taxon>
        <taxon>Embryophyta</taxon>
        <taxon>Tracheophyta</taxon>
        <taxon>Spermatophyta</taxon>
        <taxon>Magnoliopsida</taxon>
        <taxon>eudicotyledons</taxon>
        <taxon>Gunneridae</taxon>
        <taxon>Pentapetalae</taxon>
        <taxon>asterids</taxon>
        <taxon>campanulids</taxon>
        <taxon>Aquifoliales</taxon>
        <taxon>Aquifoliaceae</taxon>
        <taxon>Ilex</taxon>
    </lineage>
</organism>
<accession>A0ABC8TJZ0</accession>
<proteinExistence type="predicted"/>
<evidence type="ECO:0000313" key="1">
    <source>
        <dbReference type="EMBL" id="CAK9169774.1"/>
    </source>
</evidence>
<name>A0ABC8TJZ0_9AQUA</name>
<protein>
    <submittedName>
        <fullName evidence="1">Uncharacterized protein</fullName>
    </submittedName>
</protein>
<reference evidence="1 2" key="1">
    <citation type="submission" date="2024-02" db="EMBL/GenBank/DDBJ databases">
        <authorList>
            <person name="Vignale AGUSTIN F."/>
            <person name="Sosa J E."/>
            <person name="Modenutti C."/>
        </authorList>
    </citation>
    <scope>NUCLEOTIDE SEQUENCE [LARGE SCALE GENOMIC DNA]</scope>
</reference>
<evidence type="ECO:0000313" key="2">
    <source>
        <dbReference type="Proteomes" id="UP001642360"/>
    </source>
</evidence>
<dbReference type="EMBL" id="CAUOFW020005363">
    <property type="protein sequence ID" value="CAK9169774.1"/>
    <property type="molecule type" value="Genomic_DNA"/>
</dbReference>